<dbReference type="GO" id="GO:0008970">
    <property type="term" value="F:phospholipase A1 activity"/>
    <property type="evidence" value="ECO:0007669"/>
    <property type="project" value="InterPro"/>
</dbReference>
<sequence>MACSSMSISGSSMTTTTKDILKEQNGVGLRGRQAGIVRTMSDSQLRFYSVNSIRAASVEPKVRKSRSLGIFPIPFLGQNSTQPLLSDVVGEDMTSVENHPEVGTEVGERESEMEKRANWVEKLLELRSRWVNRKPKEQMDGGEDGDEDGDEGGCGVDYSSDVEEEQKMSFDQESFSRLLVRASWSDTKLFSQLAFLCNLAYEIEDIKAEDLRKFHSLHYVTSSLEKKANVARNKVKLDHEDVRVETASASNSDFSSKKEMEFKHKQSVHSSVAYEIAASAASYIHSSAKGLLSLGSESHHEDVKIEPCGDIEQILDEGLCPPIYNYEVAACVATSTMTAVVAAEETAKQEAARELQSLHSSPCEWFICDDPSTYTRCFIIQGSDSLASWQANLFFEPSKFEGTDVPVHRGIYEAAKGIYKQFMPEILNHLKRYGERAKLRFTGHSLGGSLSLLVTLMLLARGIITPSFLLPVVTFGSPSIFCGVQRILDKLGLNESHVHSVVMHRDIVPRAFSCNYPTRVAQVLKRLNGSFRTHPCLNKHKLLYSPMGQLYILQPDDKLSPSHPLLPSGSALFAFDKTKCESEAVIRGALTAFLNSPHPLETLSDPKAYGSQGTICRDHTSNNYLRVLSWVLWQQTKLAVRQTREQRLHTLWPILITSTYQPWSQEGYWKNHRLVIKE</sequence>
<feature type="region of interest" description="Disordered" evidence="1">
    <location>
        <begin position="134"/>
        <end position="158"/>
    </location>
</feature>
<feature type="compositionally biased region" description="Acidic residues" evidence="1">
    <location>
        <begin position="140"/>
        <end position="151"/>
    </location>
</feature>
<evidence type="ECO:0000259" key="2">
    <source>
        <dbReference type="Pfam" id="PF01764"/>
    </source>
</evidence>
<feature type="domain" description="Fungal lipase-type" evidence="2">
    <location>
        <begin position="378"/>
        <end position="515"/>
    </location>
</feature>
<proteinExistence type="predicted"/>
<dbReference type="PANTHER" id="PTHR46483">
    <property type="entry name" value="PHOSPHOLIPASE A1 PLIP2, CHLOROPLASTIC"/>
    <property type="match status" value="1"/>
</dbReference>
<name>A0A9Q0GY01_9MAGN</name>
<dbReference type="SUPFAM" id="SSF53474">
    <property type="entry name" value="alpha/beta-Hydrolases"/>
    <property type="match status" value="1"/>
</dbReference>
<dbReference type="Pfam" id="PF01764">
    <property type="entry name" value="Lipase_3"/>
    <property type="match status" value="1"/>
</dbReference>
<dbReference type="CDD" id="cd00519">
    <property type="entry name" value="Lipase_3"/>
    <property type="match status" value="1"/>
</dbReference>
<dbReference type="AlphaFoldDB" id="A0A9Q0GY01"/>
<evidence type="ECO:0000256" key="1">
    <source>
        <dbReference type="SAM" id="MobiDB-lite"/>
    </source>
</evidence>
<dbReference type="OrthoDB" id="438440at2759"/>
<dbReference type="InterPro" id="IPR002921">
    <property type="entry name" value="Fungal_lipase-type"/>
</dbReference>
<dbReference type="EMBL" id="JAMYWD010000011">
    <property type="protein sequence ID" value="KAJ4955076.1"/>
    <property type="molecule type" value="Genomic_DNA"/>
</dbReference>
<dbReference type="InterPro" id="IPR029058">
    <property type="entry name" value="AB_hydrolase_fold"/>
</dbReference>
<evidence type="ECO:0000313" key="3">
    <source>
        <dbReference type="EMBL" id="KAJ4955076.1"/>
    </source>
</evidence>
<gene>
    <name evidence="3" type="ORF">NE237_011859</name>
</gene>
<evidence type="ECO:0000313" key="4">
    <source>
        <dbReference type="Proteomes" id="UP001141806"/>
    </source>
</evidence>
<protein>
    <recommendedName>
        <fullName evidence="2">Fungal lipase-type domain-containing protein</fullName>
    </recommendedName>
</protein>
<dbReference type="Proteomes" id="UP001141806">
    <property type="component" value="Unassembled WGS sequence"/>
</dbReference>
<organism evidence="3 4">
    <name type="scientific">Protea cynaroides</name>
    <dbReference type="NCBI Taxonomy" id="273540"/>
    <lineage>
        <taxon>Eukaryota</taxon>
        <taxon>Viridiplantae</taxon>
        <taxon>Streptophyta</taxon>
        <taxon>Embryophyta</taxon>
        <taxon>Tracheophyta</taxon>
        <taxon>Spermatophyta</taxon>
        <taxon>Magnoliopsida</taxon>
        <taxon>Proteales</taxon>
        <taxon>Proteaceae</taxon>
        <taxon>Protea</taxon>
    </lineage>
</organism>
<keyword evidence="4" id="KW-1185">Reference proteome</keyword>
<dbReference type="PANTHER" id="PTHR46483:SF1">
    <property type="entry name" value="PHOSPHOLIPASE A1 PLIP1, CHLOROPLASTIC"/>
    <property type="match status" value="1"/>
</dbReference>
<dbReference type="GO" id="GO:0006629">
    <property type="term" value="P:lipid metabolic process"/>
    <property type="evidence" value="ECO:0007669"/>
    <property type="project" value="InterPro"/>
</dbReference>
<dbReference type="InterPro" id="IPR043367">
    <property type="entry name" value="PLIP1/2/3"/>
</dbReference>
<reference evidence="3" key="1">
    <citation type="journal article" date="2023" name="Plant J.">
        <title>The genome of the king protea, Protea cynaroides.</title>
        <authorList>
            <person name="Chang J."/>
            <person name="Duong T.A."/>
            <person name="Schoeman C."/>
            <person name="Ma X."/>
            <person name="Roodt D."/>
            <person name="Barker N."/>
            <person name="Li Z."/>
            <person name="Van de Peer Y."/>
            <person name="Mizrachi E."/>
        </authorList>
    </citation>
    <scope>NUCLEOTIDE SEQUENCE</scope>
    <source>
        <tissue evidence="3">Young leaves</tissue>
    </source>
</reference>
<dbReference type="Gene3D" id="3.40.50.1820">
    <property type="entry name" value="alpha/beta hydrolase"/>
    <property type="match status" value="1"/>
</dbReference>
<accession>A0A9Q0GY01</accession>
<comment type="caution">
    <text evidence="3">The sequence shown here is derived from an EMBL/GenBank/DDBJ whole genome shotgun (WGS) entry which is preliminary data.</text>
</comment>